<dbReference type="Pfam" id="PF00732">
    <property type="entry name" value="GMC_oxred_N"/>
    <property type="match status" value="1"/>
</dbReference>
<dbReference type="Gene3D" id="3.30.560.10">
    <property type="entry name" value="Glucose Oxidase, domain 3"/>
    <property type="match status" value="1"/>
</dbReference>
<protein>
    <recommendedName>
        <fullName evidence="5">F-box domain-containing protein</fullName>
    </recommendedName>
</protein>
<dbReference type="SUPFAM" id="SSF51905">
    <property type="entry name" value="FAD/NAD(P)-binding domain"/>
    <property type="match status" value="1"/>
</dbReference>
<dbReference type="Proteomes" id="UP000663870">
    <property type="component" value="Unassembled WGS sequence"/>
</dbReference>
<dbReference type="EMBL" id="CAJNOH010000778">
    <property type="protein sequence ID" value="CAF1121838.1"/>
    <property type="molecule type" value="Genomic_DNA"/>
</dbReference>
<dbReference type="InterPro" id="IPR032675">
    <property type="entry name" value="LRR_dom_sf"/>
</dbReference>
<feature type="domain" description="F-box" evidence="5">
    <location>
        <begin position="38"/>
        <end position="85"/>
    </location>
</feature>
<gene>
    <name evidence="7" type="ORF">JXQ802_LOCUS31561</name>
    <name evidence="6" type="ORF">PYM288_LOCUS20744</name>
</gene>
<evidence type="ECO:0000256" key="4">
    <source>
        <dbReference type="ARBA" id="ARBA00022827"/>
    </source>
</evidence>
<dbReference type="AlphaFoldDB" id="A0A815GN90"/>
<dbReference type="PANTHER" id="PTHR11552:SF147">
    <property type="entry name" value="CHOLINE DEHYDROGENASE, MITOCHONDRIAL"/>
    <property type="match status" value="1"/>
</dbReference>
<dbReference type="GO" id="GO:0016614">
    <property type="term" value="F:oxidoreductase activity, acting on CH-OH group of donors"/>
    <property type="evidence" value="ECO:0007669"/>
    <property type="project" value="InterPro"/>
</dbReference>
<dbReference type="Gene3D" id="3.50.50.60">
    <property type="entry name" value="FAD/NAD(P)-binding domain"/>
    <property type="match status" value="1"/>
</dbReference>
<keyword evidence="4" id="KW-0274">FAD</keyword>
<dbReference type="SUPFAM" id="SSF52047">
    <property type="entry name" value="RNI-like"/>
    <property type="match status" value="1"/>
</dbReference>
<keyword evidence="8" id="KW-1185">Reference proteome</keyword>
<keyword evidence="3" id="KW-0285">Flavoprotein</keyword>
<reference evidence="7" key="1">
    <citation type="submission" date="2021-02" db="EMBL/GenBank/DDBJ databases">
        <authorList>
            <person name="Nowell W R."/>
        </authorList>
    </citation>
    <scope>NUCLEOTIDE SEQUENCE</scope>
</reference>
<dbReference type="PANTHER" id="PTHR11552">
    <property type="entry name" value="GLUCOSE-METHANOL-CHOLINE GMC OXIDOREDUCTASE"/>
    <property type="match status" value="1"/>
</dbReference>
<accession>A0A815GN90</accession>
<comment type="cofactor">
    <cofactor evidence="1">
        <name>FAD</name>
        <dbReference type="ChEBI" id="CHEBI:57692"/>
    </cofactor>
</comment>
<evidence type="ECO:0000313" key="7">
    <source>
        <dbReference type="EMBL" id="CAF1340810.1"/>
    </source>
</evidence>
<dbReference type="GO" id="GO:0050660">
    <property type="term" value="F:flavin adenine dinucleotide binding"/>
    <property type="evidence" value="ECO:0007669"/>
    <property type="project" value="InterPro"/>
</dbReference>
<evidence type="ECO:0000313" key="8">
    <source>
        <dbReference type="Proteomes" id="UP000663870"/>
    </source>
</evidence>
<evidence type="ECO:0000259" key="5">
    <source>
        <dbReference type="PROSITE" id="PS50181"/>
    </source>
</evidence>
<evidence type="ECO:0000313" key="6">
    <source>
        <dbReference type="EMBL" id="CAF1121838.1"/>
    </source>
</evidence>
<proteinExistence type="inferred from homology"/>
<evidence type="ECO:0000256" key="1">
    <source>
        <dbReference type="ARBA" id="ARBA00001974"/>
    </source>
</evidence>
<dbReference type="InterPro" id="IPR012132">
    <property type="entry name" value="GMC_OxRdtase"/>
</dbReference>
<dbReference type="InterPro" id="IPR000172">
    <property type="entry name" value="GMC_OxRdtase_N"/>
</dbReference>
<dbReference type="EMBL" id="CAJNOL010001345">
    <property type="protein sequence ID" value="CAF1340810.1"/>
    <property type="molecule type" value="Genomic_DNA"/>
</dbReference>
<sequence>MKRTKQQDNHLVQISNNNRKQKLENQITSINSTKSDRVYLLEDLANEIHYEIFEYLDSYDIYKGFYKLNKRFQNLTINSNVLTRMNISTISKSNFEDYYQNILIANRNRIKFLRLSNPFTTDIIFPSSRTILNFTRLQILILDNVQIEHFIKVIRRSKELPLLHSLTISLIGYNRALDLLFLNIFRLPKLKYCKIEYQTKVNDYELFYSTRDDSSPMECLIINGQFPIKAFQNLLSHLPKLKHLSINPIVFSPNYVEQEKLSHIQLKYLKHVSLKLNGISFDQFEKIIKKFFYHIQLLRFTTRLNEDYLNAKRWQEVIISHMPYLRIFDINHEDWITNKNLKYHDMIHQFNSSFWMEKRWFFTHQHLWSESNSGVFYSTAPYRRKDYIYYRMSINPICSNIQKENLNSVTHLCIANEEVEHDCMNYFPNVKTLSIKNEFIKSSDSTIATLQRMIPLKQLTKIVTECCIFPIENIINLLCFTPNVHTLNLNSLLLYNINKNSNKQNEIFQYVSEKNKVKTLVLYWKCSLSDVKFIVDLFPRLEYFKVEMNIKEIEQIIRFLLSKTHNKTQRTTGIYTLNRKKRRYLKLRMADTKDNIATYDYVVIGGGTSGTVAARRLAEGDTNSSVCVLEAGPRFVQVINGRIPGNYFLSREKSHDWNYDTVAQKGCNNRIISAPRARFLGGCSAINGTLLIRGAKADYDRIAAMGNPGWSWEEMLPYFKASETFHPAEWHRSDLTVHGTSGPLHTEPYPQAPISEKVLESFIDSGFEYKPDMFAQGDYEGVGYPVRTVYKGIRSTSADFVHHYEKTNLIVRTEKRDYKAVGVEAHYDENGQPIIIKARKEIILSAGAYNSPVVLMHSGIGPAEHLVEMDINCKVDLPGVGSNLQDHLMV</sequence>
<name>A0A815GN90_9BILA</name>
<dbReference type="PROSITE" id="PS00624">
    <property type="entry name" value="GMC_OXRED_2"/>
    <property type="match status" value="1"/>
</dbReference>
<evidence type="ECO:0000256" key="3">
    <source>
        <dbReference type="ARBA" id="ARBA00022630"/>
    </source>
</evidence>
<dbReference type="Gene3D" id="3.80.10.10">
    <property type="entry name" value="Ribonuclease Inhibitor"/>
    <property type="match status" value="1"/>
</dbReference>
<comment type="similarity">
    <text evidence="2">Belongs to the GMC oxidoreductase family.</text>
</comment>
<dbReference type="PROSITE" id="PS50181">
    <property type="entry name" value="FBOX"/>
    <property type="match status" value="1"/>
</dbReference>
<organism evidence="7 8">
    <name type="scientific">Rotaria sordida</name>
    <dbReference type="NCBI Taxonomy" id="392033"/>
    <lineage>
        <taxon>Eukaryota</taxon>
        <taxon>Metazoa</taxon>
        <taxon>Spiralia</taxon>
        <taxon>Gnathifera</taxon>
        <taxon>Rotifera</taxon>
        <taxon>Eurotatoria</taxon>
        <taxon>Bdelloidea</taxon>
        <taxon>Philodinida</taxon>
        <taxon>Philodinidae</taxon>
        <taxon>Rotaria</taxon>
    </lineage>
</organism>
<comment type="caution">
    <text evidence="7">The sequence shown here is derived from an EMBL/GenBank/DDBJ whole genome shotgun (WGS) entry which is preliminary data.</text>
</comment>
<evidence type="ECO:0000256" key="2">
    <source>
        <dbReference type="ARBA" id="ARBA00010790"/>
    </source>
</evidence>
<dbReference type="InterPro" id="IPR036188">
    <property type="entry name" value="FAD/NAD-bd_sf"/>
</dbReference>
<dbReference type="Proteomes" id="UP000663854">
    <property type="component" value="Unassembled WGS sequence"/>
</dbReference>
<dbReference type="InterPro" id="IPR001810">
    <property type="entry name" value="F-box_dom"/>
</dbReference>